<evidence type="ECO:0000313" key="1">
    <source>
        <dbReference type="EMBL" id="CAG8949314.1"/>
    </source>
</evidence>
<name>A0A9N9KL67_9HELO</name>
<sequence length="99" mass="12152">MSELKEPTEAQRQATDFVLKHIEMYKKDKDRYNNEWYGDEHIWYIFTEDFEGWTEERFRLAKKSVNKELRRTLRYRGLKVRQGGNVARILYETLGQESW</sequence>
<dbReference type="EMBL" id="CAJVRL010000002">
    <property type="protein sequence ID" value="CAG8949314.1"/>
    <property type="molecule type" value="Genomic_DNA"/>
</dbReference>
<dbReference type="Proteomes" id="UP000696280">
    <property type="component" value="Unassembled WGS sequence"/>
</dbReference>
<accession>A0A9N9KL67</accession>
<organism evidence="1 2">
    <name type="scientific">Hymenoscyphus fraxineus</name>
    <dbReference type="NCBI Taxonomy" id="746836"/>
    <lineage>
        <taxon>Eukaryota</taxon>
        <taxon>Fungi</taxon>
        <taxon>Dikarya</taxon>
        <taxon>Ascomycota</taxon>
        <taxon>Pezizomycotina</taxon>
        <taxon>Leotiomycetes</taxon>
        <taxon>Helotiales</taxon>
        <taxon>Helotiaceae</taxon>
        <taxon>Hymenoscyphus</taxon>
    </lineage>
</organism>
<comment type="caution">
    <text evidence="1">The sequence shown here is derived from an EMBL/GenBank/DDBJ whole genome shotgun (WGS) entry which is preliminary data.</text>
</comment>
<protein>
    <submittedName>
        <fullName evidence="1">Uncharacterized protein</fullName>
    </submittedName>
</protein>
<dbReference type="AlphaFoldDB" id="A0A9N9KL67"/>
<keyword evidence="2" id="KW-1185">Reference proteome</keyword>
<reference evidence="1" key="1">
    <citation type="submission" date="2021-07" db="EMBL/GenBank/DDBJ databases">
        <authorList>
            <person name="Durling M."/>
        </authorList>
    </citation>
    <scope>NUCLEOTIDE SEQUENCE</scope>
</reference>
<evidence type="ECO:0000313" key="2">
    <source>
        <dbReference type="Proteomes" id="UP000696280"/>
    </source>
</evidence>
<gene>
    <name evidence="1" type="ORF">HYFRA_00004940</name>
</gene>
<proteinExistence type="predicted"/>